<dbReference type="RefSeq" id="WP_345448296.1">
    <property type="nucleotide sequence ID" value="NZ_BAABKK010000006.1"/>
</dbReference>
<comment type="caution">
    <text evidence="3">The sequence shown here is derived from an EMBL/GenBank/DDBJ whole genome shotgun (WGS) entry which is preliminary data.</text>
</comment>
<feature type="signal peptide" evidence="2">
    <location>
        <begin position="1"/>
        <end position="25"/>
    </location>
</feature>
<evidence type="ECO:0008006" key="5">
    <source>
        <dbReference type="Google" id="ProtNLM"/>
    </source>
</evidence>
<reference evidence="4" key="1">
    <citation type="journal article" date="2019" name="Int. J. Syst. Evol. Microbiol.">
        <title>The Global Catalogue of Microorganisms (GCM) 10K type strain sequencing project: providing services to taxonomists for standard genome sequencing and annotation.</title>
        <authorList>
            <consortium name="The Broad Institute Genomics Platform"/>
            <consortium name="The Broad Institute Genome Sequencing Center for Infectious Disease"/>
            <person name="Wu L."/>
            <person name="Ma J."/>
        </authorList>
    </citation>
    <scope>NUCLEOTIDE SEQUENCE [LARGE SCALE GENOMIC DNA]</scope>
    <source>
        <strain evidence="4">JCM 18514</strain>
    </source>
</reference>
<dbReference type="EMBL" id="BAABKK010000006">
    <property type="protein sequence ID" value="GAA5191493.1"/>
    <property type="molecule type" value="Genomic_DNA"/>
</dbReference>
<protein>
    <recommendedName>
        <fullName evidence="5">Prealbumin-like fold domain-containing protein</fullName>
    </recommendedName>
</protein>
<dbReference type="Proteomes" id="UP001500200">
    <property type="component" value="Unassembled WGS sequence"/>
</dbReference>
<keyword evidence="2" id="KW-0732">Signal</keyword>
<accession>A0ABP9S771</accession>
<feature type="chain" id="PRO_5045479830" description="Prealbumin-like fold domain-containing protein" evidence="2">
    <location>
        <begin position="26"/>
        <end position="593"/>
    </location>
</feature>
<sequence>MRNKTLTHLGAGTACLALILGGAVAAQATLSGTTFEGNDGNLIHATGGTDWDNVAGRNTGIDVPSGSSDNAFGQGTKEDNSAVSVVDGSIPPNKNDLTRFYEASELGSNGHTYLYLGWERLVNIGNANLDFEINHAGTAGFTSSTTGPVTLNRTAGDLLVNYDFGGSGTPTLSINTWLTAAAGNTVSQCFSANTLPCWGNHTTLGSASAEGAVNTVPVLDPIQNATLGVGLFGEASIDLTAAGVFPPGICQAFGSAFVKSRSSSSFTAELKDFIAPIAVQINNCGSITIKKVTQNEPVPGTQSFSYTTSSNLTAFSLTNGGSKTFSALPAGNYSVTEGNQSAPWNFVSLTCDTTSGVTISGQQVSIALANSQNVTCTYTNHYTNSPSIATTLSGTTVPVGSSVHDSAALTGATSTAGGTVTYTVYSDTACTAGARDAGTVTVTNGIVPDSNALTFNTAGDFYWQAVYSGDANNNGATSVCTSEHVVITKAQPSVSTAQDLIPNDNFTLSGGSSPTGTITFKLYAPTDTTCSQAPALTQTVTVTSGNGTYGTTNTTFHSTAPGTWRWMSSYSGDSNNQSASSACGVESFTISNG</sequence>
<evidence type="ECO:0000313" key="4">
    <source>
        <dbReference type="Proteomes" id="UP001500200"/>
    </source>
</evidence>
<evidence type="ECO:0000256" key="2">
    <source>
        <dbReference type="SAM" id="SignalP"/>
    </source>
</evidence>
<keyword evidence="4" id="KW-1185">Reference proteome</keyword>
<feature type="region of interest" description="Disordered" evidence="1">
    <location>
        <begin position="59"/>
        <end position="89"/>
    </location>
</feature>
<evidence type="ECO:0000256" key="1">
    <source>
        <dbReference type="SAM" id="MobiDB-lite"/>
    </source>
</evidence>
<organism evidence="3 4">
    <name type="scientific">Arthrobacter gyeryongensis</name>
    <dbReference type="NCBI Taxonomy" id="1650592"/>
    <lineage>
        <taxon>Bacteria</taxon>
        <taxon>Bacillati</taxon>
        <taxon>Actinomycetota</taxon>
        <taxon>Actinomycetes</taxon>
        <taxon>Micrococcales</taxon>
        <taxon>Micrococcaceae</taxon>
        <taxon>Arthrobacter</taxon>
    </lineage>
</organism>
<proteinExistence type="predicted"/>
<name>A0ABP9S771_9MICC</name>
<evidence type="ECO:0000313" key="3">
    <source>
        <dbReference type="EMBL" id="GAA5191493.1"/>
    </source>
</evidence>
<dbReference type="PROSITE" id="PS51257">
    <property type="entry name" value="PROKAR_LIPOPROTEIN"/>
    <property type="match status" value="1"/>
</dbReference>
<gene>
    <name evidence="3" type="ORF">GCM10023346_11240</name>
</gene>